<dbReference type="InterPro" id="IPR035418">
    <property type="entry name" value="AraC-bd_2"/>
</dbReference>
<dbReference type="SUPFAM" id="SSF46689">
    <property type="entry name" value="Homeodomain-like"/>
    <property type="match status" value="2"/>
</dbReference>
<evidence type="ECO:0000256" key="3">
    <source>
        <dbReference type="ARBA" id="ARBA00023163"/>
    </source>
</evidence>
<keyword evidence="3" id="KW-0804">Transcription</keyword>
<protein>
    <submittedName>
        <fullName evidence="5">AraC-like DNA-binding protein</fullName>
    </submittedName>
</protein>
<dbReference type="InterPro" id="IPR009057">
    <property type="entry name" value="Homeodomain-like_sf"/>
</dbReference>
<gene>
    <name evidence="5" type="ORF">M2283_006348</name>
</gene>
<evidence type="ECO:0000313" key="6">
    <source>
        <dbReference type="Proteomes" id="UP001160499"/>
    </source>
</evidence>
<name>A0ABT6LU79_9ACTN</name>
<proteinExistence type="predicted"/>
<comment type="caution">
    <text evidence="5">The sequence shown here is derived from an EMBL/GenBank/DDBJ whole genome shotgun (WGS) entry which is preliminary data.</text>
</comment>
<dbReference type="PANTHER" id="PTHR46796">
    <property type="entry name" value="HTH-TYPE TRANSCRIPTIONAL ACTIVATOR RHAS-RELATED"/>
    <property type="match status" value="1"/>
</dbReference>
<dbReference type="Pfam" id="PF14525">
    <property type="entry name" value="AraC_binding_2"/>
    <property type="match status" value="1"/>
</dbReference>
<dbReference type="Gene3D" id="1.10.10.60">
    <property type="entry name" value="Homeodomain-like"/>
    <property type="match status" value="1"/>
</dbReference>
<dbReference type="InterPro" id="IPR018060">
    <property type="entry name" value="HTH_AraC"/>
</dbReference>
<keyword evidence="1" id="KW-0805">Transcription regulation</keyword>
<evidence type="ECO:0000256" key="2">
    <source>
        <dbReference type="ARBA" id="ARBA00023125"/>
    </source>
</evidence>
<dbReference type="Pfam" id="PF12833">
    <property type="entry name" value="HTH_18"/>
    <property type="match status" value="1"/>
</dbReference>
<evidence type="ECO:0000313" key="5">
    <source>
        <dbReference type="EMBL" id="MDH6219014.1"/>
    </source>
</evidence>
<reference evidence="5 6" key="1">
    <citation type="submission" date="2023-04" db="EMBL/GenBank/DDBJ databases">
        <title>Forest soil microbial communities from Buena Vista Peninsula, Colon Province, Panama.</title>
        <authorList>
            <person name="Bouskill N."/>
        </authorList>
    </citation>
    <scope>NUCLEOTIDE SEQUENCE [LARGE SCALE GENOMIC DNA]</scope>
    <source>
        <strain evidence="5 6">GGS1</strain>
    </source>
</reference>
<dbReference type="PROSITE" id="PS00041">
    <property type="entry name" value="HTH_ARAC_FAMILY_1"/>
    <property type="match status" value="1"/>
</dbReference>
<dbReference type="EMBL" id="JARXVH010000011">
    <property type="protein sequence ID" value="MDH6219014.1"/>
    <property type="molecule type" value="Genomic_DNA"/>
</dbReference>
<dbReference type="InterPro" id="IPR050204">
    <property type="entry name" value="AraC_XylS_family_regulators"/>
</dbReference>
<evidence type="ECO:0000256" key="1">
    <source>
        <dbReference type="ARBA" id="ARBA00023015"/>
    </source>
</evidence>
<dbReference type="SMART" id="SM00342">
    <property type="entry name" value="HTH_ARAC"/>
    <property type="match status" value="1"/>
</dbReference>
<dbReference type="PANTHER" id="PTHR46796:SF12">
    <property type="entry name" value="HTH-TYPE DNA-BINDING TRANSCRIPTIONAL ACTIVATOR EUTR"/>
    <property type="match status" value="1"/>
</dbReference>
<dbReference type="RefSeq" id="WP_280879852.1">
    <property type="nucleotide sequence ID" value="NZ_JARXVH010000011.1"/>
</dbReference>
<dbReference type="PROSITE" id="PS01124">
    <property type="entry name" value="HTH_ARAC_FAMILY_2"/>
    <property type="match status" value="1"/>
</dbReference>
<dbReference type="InterPro" id="IPR018062">
    <property type="entry name" value="HTH_AraC-typ_CS"/>
</dbReference>
<organism evidence="5 6">
    <name type="scientific">Streptomyces pseudovenezuelae</name>
    <dbReference type="NCBI Taxonomy" id="67350"/>
    <lineage>
        <taxon>Bacteria</taxon>
        <taxon>Bacillati</taxon>
        <taxon>Actinomycetota</taxon>
        <taxon>Actinomycetes</taxon>
        <taxon>Kitasatosporales</taxon>
        <taxon>Streptomycetaceae</taxon>
        <taxon>Streptomyces</taxon>
        <taxon>Streptomyces aurantiacus group</taxon>
    </lineage>
</organism>
<keyword evidence="6" id="KW-1185">Reference proteome</keyword>
<evidence type="ECO:0000259" key="4">
    <source>
        <dbReference type="PROSITE" id="PS01124"/>
    </source>
</evidence>
<dbReference type="Proteomes" id="UP001160499">
    <property type="component" value="Unassembled WGS sequence"/>
</dbReference>
<accession>A0ABT6LU79</accession>
<keyword evidence="2" id="KW-0238">DNA-binding</keyword>
<sequence length="327" mass="36679">MTETAHRAAEFSSYATHSVDESHDSIAAHYYDLRLVVMGEIADFSNHLDVADLGALTVGRISFNTEMRFGFGEPGCYHVAVPLEGVFSVRQGGGATEFATPRRALFFDPEYHIRMDTWSSDCDALTVKIDKLALHRRLETLLGISLRRPPRFAPTLDVSRGPGRSWASLARWSLLEADVSQGLLSSPLIRDRLEQTLLEGLLLAADHDYRDRLAYPPPMRPASVRRVMDIVREQPAEPYDAAGLAAIAQVGLRTLQDAFRKHVGMSPMAYVTEVRLQRVHDQLRASAPGTTTVAEVAYRWGFTHLGRFAQRYRRRFGEPPSQTLRNM</sequence>
<feature type="domain" description="HTH araC/xylS-type" evidence="4">
    <location>
        <begin position="225"/>
        <end position="326"/>
    </location>
</feature>